<keyword evidence="3" id="KW-0963">Cytoplasm</keyword>
<dbReference type="PANTHER" id="PTHR33865">
    <property type="entry name" value="PROTEIN FAM183B"/>
    <property type="match status" value="1"/>
</dbReference>
<evidence type="ECO:0000256" key="6">
    <source>
        <dbReference type="ARBA" id="ARBA00034777"/>
    </source>
</evidence>
<protein>
    <recommendedName>
        <fullName evidence="9">Protein FAM183A</fullName>
    </recommendedName>
</protein>
<dbReference type="Proteomes" id="UP001209878">
    <property type="component" value="Unassembled WGS sequence"/>
</dbReference>
<comment type="caution">
    <text evidence="7">The sequence shown here is derived from an EMBL/GenBank/DDBJ whole genome shotgun (WGS) entry which is preliminary data.</text>
</comment>
<evidence type="ECO:0000256" key="4">
    <source>
        <dbReference type="ARBA" id="ARBA00023212"/>
    </source>
</evidence>
<organism evidence="7 8">
    <name type="scientific">Ridgeia piscesae</name>
    <name type="common">Tubeworm</name>
    <dbReference type="NCBI Taxonomy" id="27915"/>
    <lineage>
        <taxon>Eukaryota</taxon>
        <taxon>Metazoa</taxon>
        <taxon>Spiralia</taxon>
        <taxon>Lophotrochozoa</taxon>
        <taxon>Annelida</taxon>
        <taxon>Polychaeta</taxon>
        <taxon>Sedentaria</taxon>
        <taxon>Canalipalpata</taxon>
        <taxon>Sabellida</taxon>
        <taxon>Siboglinidae</taxon>
        <taxon>Ridgeia</taxon>
    </lineage>
</organism>
<dbReference type="PANTHER" id="PTHR33865:SF3">
    <property type="entry name" value="PROTEIN FAM183B"/>
    <property type="match status" value="1"/>
</dbReference>
<reference evidence="7" key="1">
    <citation type="journal article" date="2023" name="Mol. Biol. Evol.">
        <title>Third-Generation Sequencing Reveals the Adaptive Role of the Epigenome in Three Deep-Sea Polychaetes.</title>
        <authorList>
            <person name="Perez M."/>
            <person name="Aroh O."/>
            <person name="Sun Y."/>
            <person name="Lan Y."/>
            <person name="Juniper S.K."/>
            <person name="Young C.R."/>
            <person name="Angers B."/>
            <person name="Qian P.Y."/>
        </authorList>
    </citation>
    <scope>NUCLEOTIDE SEQUENCE</scope>
    <source>
        <strain evidence="7">R07B-5</strain>
    </source>
</reference>
<comment type="similarity">
    <text evidence="6">Belongs to the CFAP144 family.</text>
</comment>
<keyword evidence="8" id="KW-1185">Reference proteome</keyword>
<keyword evidence="5" id="KW-0966">Cell projection</keyword>
<gene>
    <name evidence="7" type="ORF">NP493_663g00044</name>
</gene>
<dbReference type="GO" id="GO:0005856">
    <property type="term" value="C:cytoskeleton"/>
    <property type="evidence" value="ECO:0007669"/>
    <property type="project" value="UniProtKB-SubCell"/>
</dbReference>
<keyword evidence="4" id="KW-0206">Cytoskeleton</keyword>
<proteinExistence type="inferred from homology"/>
<dbReference type="EMBL" id="JAODUO010000663">
    <property type="protein sequence ID" value="KAK2176414.1"/>
    <property type="molecule type" value="Genomic_DNA"/>
</dbReference>
<dbReference type="Pfam" id="PF14886">
    <property type="entry name" value="FAM183"/>
    <property type="match status" value="1"/>
</dbReference>
<name>A0AAD9KS72_RIDPI</name>
<evidence type="ECO:0000313" key="7">
    <source>
        <dbReference type="EMBL" id="KAK2176414.1"/>
    </source>
</evidence>
<evidence type="ECO:0008006" key="9">
    <source>
        <dbReference type="Google" id="ProtNLM"/>
    </source>
</evidence>
<evidence type="ECO:0000256" key="5">
    <source>
        <dbReference type="ARBA" id="ARBA00023273"/>
    </source>
</evidence>
<accession>A0AAD9KS72</accession>
<evidence type="ECO:0000313" key="8">
    <source>
        <dbReference type="Proteomes" id="UP001209878"/>
    </source>
</evidence>
<evidence type="ECO:0000256" key="3">
    <source>
        <dbReference type="ARBA" id="ARBA00022490"/>
    </source>
</evidence>
<dbReference type="InterPro" id="IPR029214">
    <property type="entry name" value="CFAP144"/>
</dbReference>
<dbReference type="GO" id="GO:0097546">
    <property type="term" value="C:ciliary base"/>
    <property type="evidence" value="ECO:0007669"/>
    <property type="project" value="TreeGrafter"/>
</dbReference>
<comment type="subcellular location">
    <subcellularLocation>
        <location evidence="1">Cell projection</location>
        <location evidence="1">Cilium</location>
    </subcellularLocation>
    <subcellularLocation>
        <location evidence="2">Cytoplasm</location>
        <location evidence="2">Cytoskeleton</location>
    </subcellularLocation>
</comment>
<evidence type="ECO:0000256" key="1">
    <source>
        <dbReference type="ARBA" id="ARBA00004138"/>
    </source>
</evidence>
<dbReference type="AlphaFoldDB" id="A0AAD9KS72"/>
<sequence>MAKQQEKEPANAVHLDAILTETIKKQRRHQKMYTNFTINPFSPMNVVTGKPNSFTDAALDAEEEDATMTQLIRMSRQPPTEKYTRPQTSNQEIGWISKPLLEVDKSDIRLHHPRAMTDVTKPKEAEWKLMEQTVNLS</sequence>
<evidence type="ECO:0000256" key="2">
    <source>
        <dbReference type="ARBA" id="ARBA00004245"/>
    </source>
</evidence>